<protein>
    <recommendedName>
        <fullName evidence="3">Chromo shadow domain-containing protein</fullName>
    </recommendedName>
</protein>
<dbReference type="STRING" id="45351.A7TBM0"/>
<organism evidence="4 5">
    <name type="scientific">Nematostella vectensis</name>
    <name type="common">Starlet sea anemone</name>
    <dbReference type="NCBI Taxonomy" id="45351"/>
    <lineage>
        <taxon>Eukaryota</taxon>
        <taxon>Metazoa</taxon>
        <taxon>Cnidaria</taxon>
        <taxon>Anthozoa</taxon>
        <taxon>Hexacorallia</taxon>
        <taxon>Actiniaria</taxon>
        <taxon>Edwardsiidae</taxon>
        <taxon>Nematostella</taxon>
    </lineage>
</organism>
<sequence>LFWLFRKSTDRADLIPSKVANLKWPQIVIKFYEERVTWTQGEGGQVSAK</sequence>
<dbReference type="InterPro" id="IPR016197">
    <property type="entry name" value="Chromo-like_dom_sf"/>
</dbReference>
<keyword evidence="2" id="KW-0539">Nucleus</keyword>
<evidence type="ECO:0000256" key="1">
    <source>
        <dbReference type="ARBA" id="ARBA00004123"/>
    </source>
</evidence>
<gene>
    <name evidence="4" type="ORF">NEMVEDRAFT_v1g153725</name>
</gene>
<accession>A7TBM0</accession>
<evidence type="ECO:0000256" key="2">
    <source>
        <dbReference type="ARBA" id="ARBA00023242"/>
    </source>
</evidence>
<dbReference type="InParanoid" id="A7TBM0"/>
<dbReference type="CDD" id="cd00034">
    <property type="entry name" value="CSD"/>
    <property type="match status" value="1"/>
</dbReference>
<dbReference type="InterPro" id="IPR008251">
    <property type="entry name" value="Chromo_shadow_dom"/>
</dbReference>
<name>A7TBM0_NEMVE</name>
<reference evidence="4 5" key="1">
    <citation type="journal article" date="2007" name="Science">
        <title>Sea anemone genome reveals ancestral eumetazoan gene repertoire and genomic organization.</title>
        <authorList>
            <person name="Putnam N.H."/>
            <person name="Srivastava M."/>
            <person name="Hellsten U."/>
            <person name="Dirks B."/>
            <person name="Chapman J."/>
            <person name="Salamov A."/>
            <person name="Terry A."/>
            <person name="Shapiro H."/>
            <person name="Lindquist E."/>
            <person name="Kapitonov V.V."/>
            <person name="Jurka J."/>
            <person name="Genikhovich G."/>
            <person name="Grigoriev I.V."/>
            <person name="Lucas S.M."/>
            <person name="Steele R.E."/>
            <person name="Finnerty J.R."/>
            <person name="Technau U."/>
            <person name="Martindale M.Q."/>
            <person name="Rokhsar D.S."/>
        </authorList>
    </citation>
    <scope>NUCLEOTIDE SEQUENCE [LARGE SCALE GENOMIC DNA]</scope>
    <source>
        <strain evidence="5">CH2 X CH6</strain>
    </source>
</reference>
<evidence type="ECO:0000259" key="3">
    <source>
        <dbReference type="Pfam" id="PF01393"/>
    </source>
</evidence>
<evidence type="ECO:0000313" key="4">
    <source>
        <dbReference type="EMBL" id="EDO26587.1"/>
    </source>
</evidence>
<feature type="non-terminal residue" evidence="4">
    <location>
        <position position="1"/>
    </location>
</feature>
<evidence type="ECO:0000313" key="5">
    <source>
        <dbReference type="Proteomes" id="UP000001593"/>
    </source>
</evidence>
<proteinExistence type="predicted"/>
<dbReference type="SUPFAM" id="SSF54160">
    <property type="entry name" value="Chromo domain-like"/>
    <property type="match status" value="1"/>
</dbReference>
<comment type="subcellular location">
    <subcellularLocation>
        <location evidence="1">Nucleus</location>
    </subcellularLocation>
</comment>
<dbReference type="Proteomes" id="UP000001593">
    <property type="component" value="Unassembled WGS sequence"/>
</dbReference>
<dbReference type="AlphaFoldDB" id="A7TBM0"/>
<dbReference type="Gene3D" id="2.40.50.40">
    <property type="match status" value="1"/>
</dbReference>
<dbReference type="EMBL" id="DS475395">
    <property type="protein sequence ID" value="EDO26587.1"/>
    <property type="molecule type" value="Genomic_DNA"/>
</dbReference>
<dbReference type="GO" id="GO:0005634">
    <property type="term" value="C:nucleus"/>
    <property type="evidence" value="ECO:0007669"/>
    <property type="project" value="UniProtKB-SubCell"/>
</dbReference>
<keyword evidence="5" id="KW-1185">Reference proteome</keyword>
<feature type="domain" description="Chromo shadow" evidence="3">
    <location>
        <begin position="7"/>
        <end position="38"/>
    </location>
</feature>
<dbReference type="Pfam" id="PF01393">
    <property type="entry name" value="Chromo_shadow"/>
    <property type="match status" value="1"/>
</dbReference>
<dbReference type="HOGENOM" id="CLU_3144439_0_0_1"/>
<dbReference type="PhylomeDB" id="A7TBM0"/>